<dbReference type="EMBL" id="PNCG01000242">
    <property type="protein sequence ID" value="TMP79932.1"/>
    <property type="molecule type" value="Genomic_DNA"/>
</dbReference>
<gene>
    <name evidence="3" type="ORF">CWC05_19880</name>
</gene>
<dbReference type="AlphaFoldDB" id="A0A5S3YTP2"/>
<feature type="non-terminal residue" evidence="3">
    <location>
        <position position="96"/>
    </location>
</feature>
<dbReference type="GO" id="GO:0000155">
    <property type="term" value="F:phosphorelay sensor kinase activity"/>
    <property type="evidence" value="ECO:0007669"/>
    <property type="project" value="InterPro"/>
</dbReference>
<accession>A0A5S3YTP2</accession>
<dbReference type="SUPFAM" id="SSF47384">
    <property type="entry name" value="Homodimeric domain of signal transducing histidine kinase"/>
    <property type="match status" value="1"/>
</dbReference>
<dbReference type="CDD" id="cd00082">
    <property type="entry name" value="HisKA"/>
    <property type="match status" value="1"/>
</dbReference>
<proteinExistence type="predicted"/>
<reference evidence="3 4" key="1">
    <citation type="submission" date="2017-12" db="EMBL/GenBank/DDBJ databases">
        <authorList>
            <person name="Paulsen S."/>
            <person name="Gram L.K."/>
        </authorList>
    </citation>
    <scope>NUCLEOTIDE SEQUENCE [LARGE SCALE GENOMIC DNA]</scope>
    <source>
        <strain evidence="3 4">S2897</strain>
    </source>
</reference>
<evidence type="ECO:0000313" key="4">
    <source>
        <dbReference type="Proteomes" id="UP000305874"/>
    </source>
</evidence>
<dbReference type="EC" id="2.7.13.3" evidence="2"/>
<dbReference type="CDD" id="cd06225">
    <property type="entry name" value="HAMP"/>
    <property type="match status" value="1"/>
</dbReference>
<dbReference type="Proteomes" id="UP000305874">
    <property type="component" value="Unassembled WGS sequence"/>
</dbReference>
<dbReference type="Gene3D" id="1.10.287.130">
    <property type="match status" value="1"/>
</dbReference>
<comment type="catalytic activity">
    <reaction evidence="1">
        <text>ATP + protein L-histidine = ADP + protein N-phospho-L-histidine.</text>
        <dbReference type="EC" id="2.7.13.3"/>
    </reaction>
</comment>
<comment type="caution">
    <text evidence="3">The sequence shown here is derived from an EMBL/GenBank/DDBJ whole genome shotgun (WGS) entry which is preliminary data.</text>
</comment>
<dbReference type="InterPro" id="IPR036097">
    <property type="entry name" value="HisK_dim/P_sf"/>
</dbReference>
<sequence>SKDEFGDLAKTFNEMAEVISINHSKLVEAEKVGSLSRMITGVAHEINTPLGIIITSYSLNKSAIENLNNHYMNEELDEDDLKEFIQSSQDIEVLID</sequence>
<name>A0A5S3YTP2_9GAMM</name>
<evidence type="ECO:0000313" key="3">
    <source>
        <dbReference type="EMBL" id="TMP79932.1"/>
    </source>
</evidence>
<evidence type="ECO:0000256" key="2">
    <source>
        <dbReference type="ARBA" id="ARBA00012438"/>
    </source>
</evidence>
<feature type="non-terminal residue" evidence="3">
    <location>
        <position position="1"/>
    </location>
</feature>
<evidence type="ECO:0000256" key="1">
    <source>
        <dbReference type="ARBA" id="ARBA00000085"/>
    </source>
</evidence>
<protein>
    <recommendedName>
        <fullName evidence="2">histidine kinase</fullName>
        <ecNumber evidence="2">2.7.13.3</ecNumber>
    </recommendedName>
</protein>
<dbReference type="InterPro" id="IPR003661">
    <property type="entry name" value="HisK_dim/P_dom"/>
</dbReference>
<organism evidence="3 4">
    <name type="scientific">Pseudoalteromonas ruthenica</name>
    <dbReference type="NCBI Taxonomy" id="151081"/>
    <lineage>
        <taxon>Bacteria</taxon>
        <taxon>Pseudomonadati</taxon>
        <taxon>Pseudomonadota</taxon>
        <taxon>Gammaproteobacteria</taxon>
        <taxon>Alteromonadales</taxon>
        <taxon>Pseudoalteromonadaceae</taxon>
        <taxon>Pseudoalteromonas</taxon>
    </lineage>
</organism>
<reference evidence="4" key="2">
    <citation type="submission" date="2019-06" db="EMBL/GenBank/DDBJ databases">
        <title>Co-occurence of chitin degradation, pigmentation and bioactivity in marine Pseudoalteromonas.</title>
        <authorList>
            <person name="Sonnenschein E.C."/>
            <person name="Bech P.K."/>
        </authorList>
    </citation>
    <scope>NUCLEOTIDE SEQUENCE [LARGE SCALE GENOMIC DNA]</scope>
    <source>
        <strain evidence="4">S2897</strain>
    </source>
</reference>